<dbReference type="OrthoDB" id="8477642at2"/>
<name>A0A545T7Z5_9PROT</name>
<dbReference type="AlphaFoldDB" id="A0A545T7Z5"/>
<evidence type="ECO:0000313" key="2">
    <source>
        <dbReference type="EMBL" id="TQV73285.1"/>
    </source>
</evidence>
<comment type="caution">
    <text evidence="2">The sequence shown here is derived from an EMBL/GenBank/DDBJ whole genome shotgun (WGS) entry which is preliminary data.</text>
</comment>
<organism evidence="2 3">
    <name type="scientific">Denitrobaculum tricleocarpae</name>
    <dbReference type="NCBI Taxonomy" id="2591009"/>
    <lineage>
        <taxon>Bacteria</taxon>
        <taxon>Pseudomonadati</taxon>
        <taxon>Pseudomonadota</taxon>
        <taxon>Alphaproteobacteria</taxon>
        <taxon>Rhodospirillales</taxon>
        <taxon>Rhodospirillaceae</taxon>
        <taxon>Denitrobaculum</taxon>
    </lineage>
</organism>
<proteinExistence type="predicted"/>
<sequence>MSVFPADRRLSPSTALAAFAAALIVSVSFGAVPVTAQQETAPQQPGNPVRLAPPVSLVPGQRPSAPAPNVPSSRAIEGLTVKQPGNQPSIPSKKGIEIDSLSDVDPNSIGAIDAGRGGLGTDLWRGSDGATIAGLLRTAPEGVSSTALRDLLRRTLLSVADAPRSATGGNSPSSSALAQLLPPGSLKTGLTLAGSNGGSDAGFLSLRAEALAELGETQALKDLLAVVPRGDVNESMSRVQVETLMRLQEDVSACAIVRDAVVSYPAEPFWPKALMYCQILDDDLKRAILGLDLLREGGGDDTTFFMLVEGAEAAIAGPVNDVTAADPSTLHMSLARATNQRIVPEDITSVQPAVLAAMAASSAYELPDRAAAAEQAVRFGSLPASSLGEIYNTFTFGADELFAPIEAASVIDGARARALLYQAAVKQELPAARAEILSEAFALMRKDGLAPVGNKLLLPLLADIEPNRALVWFAETAGRALYLAGRTEQADAWAAQADRLAPVDDQAMGAALGLWPYRRLSGAVTTGPAQAGGSGGADLSNLEASKRGATRIAAAQPGAAGLSPAAQDSVAGVSFSDWIAQRAGYLRDLGASGESDVAASPGLSARQVILLRALLGALGESDTPSWSEIALFDAARSDIDGTQTQTPAVRDPLLLLALEEASRANRKGETILLAAMSAGDPSLAQGDLLAIVTAIESLRRLGLSREARALAMEAAQASGL</sequence>
<evidence type="ECO:0000313" key="3">
    <source>
        <dbReference type="Proteomes" id="UP000315252"/>
    </source>
</evidence>
<dbReference type="Proteomes" id="UP000315252">
    <property type="component" value="Unassembled WGS sequence"/>
</dbReference>
<evidence type="ECO:0008006" key="4">
    <source>
        <dbReference type="Google" id="ProtNLM"/>
    </source>
</evidence>
<reference evidence="2 3" key="1">
    <citation type="submission" date="2019-06" db="EMBL/GenBank/DDBJ databases">
        <title>Whole genome sequence for Rhodospirillaceae sp. R148.</title>
        <authorList>
            <person name="Wang G."/>
        </authorList>
    </citation>
    <scope>NUCLEOTIDE SEQUENCE [LARGE SCALE GENOMIC DNA]</scope>
    <source>
        <strain evidence="2 3">R148</strain>
    </source>
</reference>
<evidence type="ECO:0000256" key="1">
    <source>
        <dbReference type="SAM" id="SignalP"/>
    </source>
</evidence>
<dbReference type="EMBL" id="VHSH01000011">
    <property type="protein sequence ID" value="TQV73285.1"/>
    <property type="molecule type" value="Genomic_DNA"/>
</dbReference>
<gene>
    <name evidence="2" type="ORF">FKG95_25020</name>
</gene>
<dbReference type="RefSeq" id="WP_142899185.1">
    <property type="nucleotide sequence ID" value="NZ_ML660062.1"/>
</dbReference>
<keyword evidence="3" id="KW-1185">Reference proteome</keyword>
<keyword evidence="1" id="KW-0732">Signal</keyword>
<accession>A0A545T7Z5</accession>
<feature type="signal peptide" evidence="1">
    <location>
        <begin position="1"/>
        <end position="30"/>
    </location>
</feature>
<feature type="chain" id="PRO_5021959886" description="Antifreeze glycopeptide" evidence="1">
    <location>
        <begin position="31"/>
        <end position="720"/>
    </location>
</feature>
<protein>
    <recommendedName>
        <fullName evidence="4">Antifreeze glycopeptide</fullName>
    </recommendedName>
</protein>